<reference evidence="4 5" key="1">
    <citation type="journal article" date="2010" name="Nat. Biotechnol.">
        <title>Genome sequence of the model mushroom Schizophyllum commune.</title>
        <authorList>
            <person name="Ohm R.A."/>
            <person name="de Jong J.F."/>
            <person name="Lugones L.G."/>
            <person name="Aerts A."/>
            <person name="Kothe E."/>
            <person name="Stajich J.E."/>
            <person name="de Vries R.P."/>
            <person name="Record E."/>
            <person name="Levasseur A."/>
            <person name="Baker S.E."/>
            <person name="Bartholomew K.A."/>
            <person name="Coutinho P.M."/>
            <person name="Erdmann S."/>
            <person name="Fowler T.J."/>
            <person name="Gathman A.C."/>
            <person name="Lombard V."/>
            <person name="Henrissat B."/>
            <person name="Knabe N."/>
            <person name="Kuees U."/>
            <person name="Lilly W.W."/>
            <person name="Lindquist E."/>
            <person name="Lucas S."/>
            <person name="Magnuson J.K."/>
            <person name="Piumi F."/>
            <person name="Raudaskoski M."/>
            <person name="Salamov A."/>
            <person name="Schmutz J."/>
            <person name="Schwarze F.W.M.R."/>
            <person name="vanKuyk P.A."/>
            <person name="Horton J.S."/>
            <person name="Grigoriev I.V."/>
            <person name="Woesten H.A.B."/>
        </authorList>
    </citation>
    <scope>NUCLEOTIDE SEQUENCE [LARGE SCALE GENOMIC DNA]</scope>
    <source>
        <strain evidence="5">H4-8 / FGSC 9210</strain>
    </source>
</reference>
<dbReference type="Gene3D" id="3.40.50.720">
    <property type="entry name" value="NAD(P)-binding Rossmann-like Domain"/>
    <property type="match status" value="1"/>
</dbReference>
<dbReference type="PANTHER" id="PTHR48107">
    <property type="entry name" value="NADPH-DEPENDENT ALDEHYDE REDUCTASE-LIKE PROTEIN, CHLOROPLASTIC-RELATED"/>
    <property type="match status" value="1"/>
</dbReference>
<dbReference type="OMA" id="YGYFHMA"/>
<dbReference type="PRINTS" id="PR00080">
    <property type="entry name" value="SDRFAMILY"/>
</dbReference>
<keyword evidence="5" id="KW-1185">Reference proteome</keyword>
<dbReference type="OrthoDB" id="1393670at2759"/>
<dbReference type="PRINTS" id="PR00081">
    <property type="entry name" value="GDHRDH"/>
</dbReference>
<evidence type="ECO:0000256" key="1">
    <source>
        <dbReference type="ARBA" id="ARBA00006484"/>
    </source>
</evidence>
<organism evidence="5">
    <name type="scientific">Schizophyllum commune (strain H4-8 / FGSC 9210)</name>
    <name type="common">Split gill fungus</name>
    <dbReference type="NCBI Taxonomy" id="578458"/>
    <lineage>
        <taxon>Eukaryota</taxon>
        <taxon>Fungi</taxon>
        <taxon>Dikarya</taxon>
        <taxon>Basidiomycota</taxon>
        <taxon>Agaricomycotina</taxon>
        <taxon>Agaricomycetes</taxon>
        <taxon>Agaricomycetidae</taxon>
        <taxon>Agaricales</taxon>
        <taxon>Schizophyllaceae</taxon>
        <taxon>Schizophyllum</taxon>
    </lineage>
</organism>
<dbReference type="PANTHER" id="PTHR48107:SF16">
    <property type="entry name" value="NADPH-DEPENDENT ALDEHYDE REDUCTASE 1, CHLOROPLASTIC"/>
    <property type="match status" value="1"/>
</dbReference>
<dbReference type="KEGG" id="scm:SCHCO_02643306"/>
<dbReference type="GO" id="GO:0016614">
    <property type="term" value="F:oxidoreductase activity, acting on CH-OH group of donors"/>
    <property type="evidence" value="ECO:0007669"/>
    <property type="project" value="UniProtKB-ARBA"/>
</dbReference>
<gene>
    <name evidence="4" type="ORF">SCHCODRAFT_70895</name>
</gene>
<dbReference type="PROSITE" id="PS00061">
    <property type="entry name" value="ADH_SHORT"/>
    <property type="match status" value="1"/>
</dbReference>
<dbReference type="VEuPathDB" id="FungiDB:SCHCODRAFT_02643306"/>
<proteinExistence type="inferred from homology"/>
<evidence type="ECO:0000313" key="4">
    <source>
        <dbReference type="EMBL" id="EFI92279.1"/>
    </source>
</evidence>
<dbReference type="InterPro" id="IPR036291">
    <property type="entry name" value="NAD(P)-bd_dom_sf"/>
</dbReference>
<dbReference type="InterPro" id="IPR002347">
    <property type="entry name" value="SDR_fam"/>
</dbReference>
<accession>D8QIS5</accession>
<dbReference type="AlphaFoldDB" id="D8QIS5"/>
<keyword evidence="2" id="KW-0521">NADP</keyword>
<dbReference type="FunFam" id="3.40.50.720:FF:000084">
    <property type="entry name" value="Short-chain dehydrogenase reductase"/>
    <property type="match status" value="1"/>
</dbReference>
<dbReference type="Pfam" id="PF13561">
    <property type="entry name" value="adh_short_C2"/>
    <property type="match status" value="1"/>
</dbReference>
<dbReference type="SUPFAM" id="SSF51735">
    <property type="entry name" value="NAD(P)-binding Rossmann-fold domains"/>
    <property type="match status" value="1"/>
</dbReference>
<dbReference type="InterPro" id="IPR020904">
    <property type="entry name" value="Sc_DH/Rdtase_CS"/>
</dbReference>
<dbReference type="HOGENOM" id="CLU_010194_4_1_1"/>
<keyword evidence="3" id="KW-0560">Oxidoreductase</keyword>
<comment type="similarity">
    <text evidence="1">Belongs to the short-chain dehydrogenases/reductases (SDR) family.</text>
</comment>
<protein>
    <submittedName>
        <fullName evidence="4">Uncharacterized protein</fullName>
    </submittedName>
</protein>
<sequence>MGSDQPITAYDVAVPEKQKQNLPGLDKKIEPGLEYSRLEEWDEEGNPRLVEYQGAGKLKNKAIIVTGGDSGIGRATAIAFAREGASGITITYLPEEEADARDAKKDIEASGAKVITVKVDLVNEVDCKRVVDEHVKAFGRVDVLVNNASRQVINSDFATIDLKEVHNTFQANILQMITTTKYALPHMKRGSAIINTTSVTAYKGSASLIDYSSTKGAIVTFTRSLALQLAPKGIRVNAVAPGVVITALQAGSRGAEDMEGLGLGIPLLNRGAQPAEMAPTYVYLASARDSNFMTGAVLHINGGQHVGGS</sequence>
<evidence type="ECO:0000256" key="3">
    <source>
        <dbReference type="ARBA" id="ARBA00023002"/>
    </source>
</evidence>
<evidence type="ECO:0000256" key="2">
    <source>
        <dbReference type="ARBA" id="ARBA00022857"/>
    </source>
</evidence>
<dbReference type="RefSeq" id="XP_003027182.1">
    <property type="nucleotide sequence ID" value="XM_003027136.1"/>
</dbReference>
<dbReference type="Proteomes" id="UP000007431">
    <property type="component" value="Unassembled WGS sequence"/>
</dbReference>
<dbReference type="EMBL" id="GL377313">
    <property type="protein sequence ID" value="EFI92279.1"/>
    <property type="molecule type" value="Genomic_DNA"/>
</dbReference>
<dbReference type="InParanoid" id="D8QIS5"/>
<dbReference type="GeneID" id="9593672"/>
<dbReference type="eggNOG" id="KOG0725">
    <property type="taxonomic scope" value="Eukaryota"/>
</dbReference>
<name>D8QIS5_SCHCM</name>
<evidence type="ECO:0000313" key="5">
    <source>
        <dbReference type="Proteomes" id="UP000007431"/>
    </source>
</evidence>